<dbReference type="InterPro" id="IPR028994">
    <property type="entry name" value="Integrin_alpha_N"/>
</dbReference>
<keyword evidence="2" id="KW-0677">Repeat</keyword>
<keyword evidence="1" id="KW-0732">Signal</keyword>
<dbReference type="Pfam" id="PF14312">
    <property type="entry name" value="FG-GAP_2"/>
    <property type="match status" value="2"/>
</dbReference>
<evidence type="ECO:0000256" key="3">
    <source>
        <dbReference type="ARBA" id="ARBA00023180"/>
    </source>
</evidence>
<name>A0A5C8Z3M4_9GAMM</name>
<keyword evidence="3" id="KW-0325">Glycoprotein</keyword>
<dbReference type="InterPro" id="IPR013517">
    <property type="entry name" value="FG-GAP"/>
</dbReference>
<evidence type="ECO:0000256" key="2">
    <source>
        <dbReference type="ARBA" id="ARBA00022737"/>
    </source>
</evidence>
<dbReference type="OrthoDB" id="6109816at2"/>
<dbReference type="Proteomes" id="UP000321764">
    <property type="component" value="Unassembled WGS sequence"/>
</dbReference>
<reference evidence="4 5" key="1">
    <citation type="submission" date="2019-07" db="EMBL/GenBank/DDBJ databases">
        <title>Reinekea sp. strain SSH23 genome sequencing and assembly.</title>
        <authorList>
            <person name="Kim I."/>
        </authorList>
    </citation>
    <scope>NUCLEOTIDE SEQUENCE [LARGE SCALE GENOMIC DNA]</scope>
    <source>
        <strain evidence="4 5">SSH23</strain>
    </source>
</reference>
<dbReference type="Gene3D" id="2.130.10.130">
    <property type="entry name" value="Integrin alpha, N-terminal"/>
    <property type="match status" value="2"/>
</dbReference>
<dbReference type="PANTHER" id="PTHR36220:SF1">
    <property type="entry name" value="GAMMA TUBULIN COMPLEX COMPONENT C-TERMINAL DOMAIN-CONTAINING PROTEIN"/>
    <property type="match status" value="1"/>
</dbReference>
<organism evidence="4 5">
    <name type="scientific">Reinekea thalattae</name>
    <dbReference type="NCBI Taxonomy" id="2593301"/>
    <lineage>
        <taxon>Bacteria</taxon>
        <taxon>Pseudomonadati</taxon>
        <taxon>Pseudomonadota</taxon>
        <taxon>Gammaproteobacteria</taxon>
        <taxon>Oceanospirillales</taxon>
        <taxon>Saccharospirillaceae</taxon>
        <taxon>Reinekea</taxon>
    </lineage>
</organism>
<accession>A0A5C8Z3M4</accession>
<dbReference type="SUPFAM" id="SSF69322">
    <property type="entry name" value="Tricorn protease domain 2"/>
    <property type="match status" value="1"/>
</dbReference>
<dbReference type="SMART" id="SM00191">
    <property type="entry name" value="Int_alpha"/>
    <property type="match status" value="6"/>
</dbReference>
<dbReference type="PANTHER" id="PTHR36220">
    <property type="entry name" value="UNNAMED PRODUCT"/>
    <property type="match status" value="1"/>
</dbReference>
<evidence type="ECO:0000256" key="1">
    <source>
        <dbReference type="ARBA" id="ARBA00022729"/>
    </source>
</evidence>
<dbReference type="AlphaFoldDB" id="A0A5C8Z3M4"/>
<protein>
    <recommendedName>
        <fullName evidence="6">Integrin</fullName>
    </recommendedName>
</protein>
<proteinExistence type="predicted"/>
<evidence type="ECO:0008006" key="6">
    <source>
        <dbReference type="Google" id="ProtNLM"/>
    </source>
</evidence>
<evidence type="ECO:0000313" key="4">
    <source>
        <dbReference type="EMBL" id="TXR51914.1"/>
    </source>
</evidence>
<gene>
    <name evidence="4" type="ORF">FME95_10840</name>
</gene>
<keyword evidence="5" id="KW-1185">Reference proteome</keyword>
<evidence type="ECO:0000313" key="5">
    <source>
        <dbReference type="Proteomes" id="UP000321764"/>
    </source>
</evidence>
<sequence length="580" mass="63509">MIIGMSVNNCIFLLKYRLNIISIIAICMLVSSCQRMPNVAAELTLSVKPVKVFEFTWSDVEGATYYKLLEKLDSQSSYVTISENIEPNTNLYTTVRALYERTNASYVLQSCNQNGCVDSPEVTVNKTINQAIGHLKSNTPNMTDMFGSDINLSADGSTLAVGVPNENISYDNNSSSKNEYINTGAVYIYTLSENNWVQQAHIKADNIKEYNRFGTSVSLSKDGNILAVGALGADRAASSANDRDPKNAGAAYIYVRDQETNQWRLRDFIQASNAEEGDLFGHSVRLSDDGNTLAVAAIGEDGDQSSAHQTPDTQNKRQGAGAVYLYKYNGASWHEEAYIKSIILVARSDNRFGDKISLSGDGNSLAVSSYTQNRGVRGRVYLYAKENGQWQAQQFVEATNPDNYDDFAKGFSLNKAGNVLAVGATSIDDRLVRDPGVVFIFNLDSNDQWQPTAFITAQNKNKYDYFGYRVDLDSSGTLLVVSATGEDSNGIGLTGDPNNNEQRDSGAAYVFQLTNDGTWQQTGYLKSTNPTRSKYFGGNVQISDDKTIAISTTYEDTNASGINGQYTDEPIASSGAVYLY</sequence>
<dbReference type="InterPro" id="IPR013519">
    <property type="entry name" value="Int_alpha_beta-p"/>
</dbReference>
<comment type="caution">
    <text evidence="4">The sequence shown here is derived from an EMBL/GenBank/DDBJ whole genome shotgun (WGS) entry which is preliminary data.</text>
</comment>
<dbReference type="EMBL" id="VKAD01000002">
    <property type="protein sequence ID" value="TXR51914.1"/>
    <property type="molecule type" value="Genomic_DNA"/>
</dbReference>